<accession>A0A2R5G5M8</accession>
<keyword evidence="3" id="KW-1185">Reference proteome</keyword>
<dbReference type="RefSeq" id="WP_109013022.1">
    <property type="nucleotide sequence ID" value="NZ_BDUD01000002.1"/>
</dbReference>
<dbReference type="AlphaFoldDB" id="A0A2R5G5M8"/>
<dbReference type="OrthoDB" id="488208at2"/>
<organism evidence="2 3">
    <name type="scientific">Nostoc commune NIES-4072</name>
    <dbReference type="NCBI Taxonomy" id="2005467"/>
    <lineage>
        <taxon>Bacteria</taxon>
        <taxon>Bacillati</taxon>
        <taxon>Cyanobacteriota</taxon>
        <taxon>Cyanophyceae</taxon>
        <taxon>Nostocales</taxon>
        <taxon>Nostocaceae</taxon>
        <taxon>Nostoc</taxon>
    </lineage>
</organism>
<protein>
    <recommendedName>
        <fullName evidence="4">Myosin heavy chain</fullName>
    </recommendedName>
</protein>
<name>A0A2R5G5M8_NOSCO</name>
<dbReference type="Proteomes" id="UP000245124">
    <property type="component" value="Unassembled WGS sequence"/>
</dbReference>
<sequence>MTLTLNNRSQNKESSLTQALRQIQQLNSKIQELEQQHQDYVQKQQNLIAAIAEICVSPMQEIQALRILIYRGEAACRQYLRSLLVKQRQTS</sequence>
<keyword evidence="1" id="KW-0175">Coiled coil</keyword>
<dbReference type="EMBL" id="BDUD01000002">
    <property type="protein sequence ID" value="GBG23054.1"/>
    <property type="molecule type" value="Genomic_DNA"/>
</dbReference>
<proteinExistence type="predicted"/>
<evidence type="ECO:0000313" key="2">
    <source>
        <dbReference type="EMBL" id="GBG23054.1"/>
    </source>
</evidence>
<reference evidence="2 3" key="1">
    <citation type="submission" date="2017-06" db="EMBL/GenBank/DDBJ databases">
        <title>Genome sequencing of cyanobaciteial culture collection at National Institute for Environmental Studies (NIES).</title>
        <authorList>
            <person name="Hirose Y."/>
            <person name="Shimura Y."/>
            <person name="Fujisawa T."/>
            <person name="Nakamura Y."/>
            <person name="Kawachi M."/>
        </authorList>
    </citation>
    <scope>NUCLEOTIDE SEQUENCE [LARGE SCALE GENOMIC DNA]</scope>
    <source>
        <strain evidence="2 3">NIES-4072</strain>
    </source>
</reference>
<evidence type="ECO:0000313" key="3">
    <source>
        <dbReference type="Proteomes" id="UP000245124"/>
    </source>
</evidence>
<evidence type="ECO:0000256" key="1">
    <source>
        <dbReference type="SAM" id="Coils"/>
    </source>
</evidence>
<comment type="caution">
    <text evidence="2">The sequence shown here is derived from an EMBL/GenBank/DDBJ whole genome shotgun (WGS) entry which is preliminary data.</text>
</comment>
<gene>
    <name evidence="2" type="ORF">NIES4072_67660</name>
</gene>
<feature type="coiled-coil region" evidence="1">
    <location>
        <begin position="9"/>
        <end position="50"/>
    </location>
</feature>
<evidence type="ECO:0008006" key="4">
    <source>
        <dbReference type="Google" id="ProtNLM"/>
    </source>
</evidence>